<comment type="caution">
    <text evidence="2">The sequence shown here is derived from an EMBL/GenBank/DDBJ whole genome shotgun (WGS) entry which is preliminary data.</text>
</comment>
<dbReference type="InterPro" id="IPR011989">
    <property type="entry name" value="ARM-like"/>
</dbReference>
<evidence type="ECO:0000313" key="3">
    <source>
        <dbReference type="Proteomes" id="UP000636800"/>
    </source>
</evidence>
<keyword evidence="3" id="KW-1185">Reference proteome</keyword>
<feature type="compositionally biased region" description="Basic and acidic residues" evidence="1">
    <location>
        <begin position="83"/>
        <end position="100"/>
    </location>
</feature>
<feature type="compositionally biased region" description="Low complexity" evidence="1">
    <location>
        <begin position="72"/>
        <end position="81"/>
    </location>
</feature>
<feature type="region of interest" description="Disordered" evidence="1">
    <location>
        <begin position="67"/>
        <end position="100"/>
    </location>
</feature>
<gene>
    <name evidence="2" type="ORF">HPP92_024675</name>
</gene>
<dbReference type="OrthoDB" id="1434354at2759"/>
<dbReference type="InterPro" id="IPR016024">
    <property type="entry name" value="ARM-type_fold"/>
</dbReference>
<evidence type="ECO:0000256" key="1">
    <source>
        <dbReference type="SAM" id="MobiDB-lite"/>
    </source>
</evidence>
<dbReference type="EMBL" id="JADCNL010000013">
    <property type="protein sequence ID" value="KAG0455383.1"/>
    <property type="molecule type" value="Genomic_DNA"/>
</dbReference>
<dbReference type="Proteomes" id="UP000636800">
    <property type="component" value="Chromosome 13"/>
</dbReference>
<dbReference type="SUPFAM" id="SSF48371">
    <property type="entry name" value="ARM repeat"/>
    <property type="match status" value="1"/>
</dbReference>
<proteinExistence type="predicted"/>
<evidence type="ECO:0000313" key="2">
    <source>
        <dbReference type="EMBL" id="KAG0455383.1"/>
    </source>
</evidence>
<organism evidence="2 3">
    <name type="scientific">Vanilla planifolia</name>
    <name type="common">Vanilla</name>
    <dbReference type="NCBI Taxonomy" id="51239"/>
    <lineage>
        <taxon>Eukaryota</taxon>
        <taxon>Viridiplantae</taxon>
        <taxon>Streptophyta</taxon>
        <taxon>Embryophyta</taxon>
        <taxon>Tracheophyta</taxon>
        <taxon>Spermatophyta</taxon>
        <taxon>Magnoliopsida</taxon>
        <taxon>Liliopsida</taxon>
        <taxon>Asparagales</taxon>
        <taxon>Orchidaceae</taxon>
        <taxon>Vanilloideae</taxon>
        <taxon>Vanilleae</taxon>
        <taxon>Vanilla</taxon>
    </lineage>
</organism>
<dbReference type="Gene3D" id="1.25.10.10">
    <property type="entry name" value="Leucine-rich Repeat Variant"/>
    <property type="match status" value="2"/>
</dbReference>
<name>A0A835PME4_VANPL</name>
<dbReference type="AlphaFoldDB" id="A0A835PME4"/>
<protein>
    <submittedName>
        <fullName evidence="2">Uncharacterized protein</fullName>
    </submittedName>
</protein>
<reference evidence="2 3" key="1">
    <citation type="journal article" date="2020" name="Nat. Food">
        <title>A phased Vanilla planifolia genome enables genetic improvement of flavour and production.</title>
        <authorList>
            <person name="Hasing T."/>
            <person name="Tang H."/>
            <person name="Brym M."/>
            <person name="Khazi F."/>
            <person name="Huang T."/>
            <person name="Chambers A.H."/>
        </authorList>
    </citation>
    <scope>NUCLEOTIDE SEQUENCE [LARGE SCALE GENOMIC DNA]</scope>
    <source>
        <tissue evidence="2">Leaf</tissue>
    </source>
</reference>
<accession>A0A835PME4</accession>
<dbReference type="PANTHER" id="PTHR46168">
    <property type="entry name" value="ARMADILLO REPEAT ONLY 4"/>
    <property type="match status" value="1"/>
</dbReference>
<dbReference type="PANTHER" id="PTHR46168:SF1">
    <property type="entry name" value="ARMADILLO REPEAT ONLY 4"/>
    <property type="match status" value="1"/>
</dbReference>
<sequence>MRLQVLVATLISRMASHDRLAQDEFARENAVLPLVSLLSFEVPLDEPNPSASIHSLVQGMTNLRHPNTTVISASGSGSSRGRTSRENYHNHNRRERENEAPDVKHALKVACAESLWKLSSNCLPISRKITETKGLLCLAKLIERETGELQHNCLMAVMEIAAAAEADADLRRSAFKTNSLAGKFVVEQLLRVAQHGSSSDLVIAAIKAIGSLARAFSASETRVLQPLVLQLGHWNQDVATEAAIALGKFACPENYNCVHHSKVIIEFAGVPPLMRLLRSGDKTQLPGLVLLCYLALHAAGSEALESAMALGSLESVVRTAIAQHPSIRDLLPKAIYNLELYNVGAHIHRDQYPV</sequence>